<protein>
    <recommendedName>
        <fullName evidence="5">Monopolin complex subunit Csm1/Pcs1 C-terminal domain-containing protein</fullName>
    </recommendedName>
</protein>
<name>A0A1R2AYD6_9CILI</name>
<evidence type="ECO:0000256" key="1">
    <source>
        <dbReference type="SAM" id="Coils"/>
    </source>
</evidence>
<evidence type="ECO:0008006" key="5">
    <source>
        <dbReference type="Google" id="ProtNLM"/>
    </source>
</evidence>
<sequence>MLDISYFKPKKSSLGNTTKNLPDTQSTNTNNDEKTYNESSTPSFNEKKSQAGFLNKNINNVPLLNCVDFIQKRINEGQKLPLKTAIDNKESEFERIKEKILEARMRQEKIQFRDRAEKRISDLEDEYSEALSNNKYLSKIRNETRELMNLAQADLNFAKKFSGFEIGENSDDPLRMVFIAKEDERFIKFELIDKGESFDYDFLDSSIPLYELPIEFKSPINFSKNEFRSFYRKLYKVIYC</sequence>
<accession>A0A1R2AYD6</accession>
<evidence type="ECO:0000313" key="3">
    <source>
        <dbReference type="EMBL" id="OMJ69475.1"/>
    </source>
</evidence>
<evidence type="ECO:0000313" key="4">
    <source>
        <dbReference type="Proteomes" id="UP000187209"/>
    </source>
</evidence>
<keyword evidence="4" id="KW-1185">Reference proteome</keyword>
<feature type="compositionally biased region" description="Polar residues" evidence="2">
    <location>
        <begin position="13"/>
        <end position="30"/>
    </location>
</feature>
<dbReference type="Proteomes" id="UP000187209">
    <property type="component" value="Unassembled WGS sequence"/>
</dbReference>
<dbReference type="AlphaFoldDB" id="A0A1R2AYD6"/>
<feature type="region of interest" description="Disordered" evidence="2">
    <location>
        <begin position="1"/>
        <end position="47"/>
    </location>
</feature>
<comment type="caution">
    <text evidence="3">The sequence shown here is derived from an EMBL/GenBank/DDBJ whole genome shotgun (WGS) entry which is preliminary data.</text>
</comment>
<dbReference type="EMBL" id="MPUH01001193">
    <property type="protein sequence ID" value="OMJ69475.1"/>
    <property type="molecule type" value="Genomic_DNA"/>
</dbReference>
<gene>
    <name evidence="3" type="ORF">SteCoe_32785</name>
</gene>
<evidence type="ECO:0000256" key="2">
    <source>
        <dbReference type="SAM" id="MobiDB-lite"/>
    </source>
</evidence>
<organism evidence="3 4">
    <name type="scientific">Stentor coeruleus</name>
    <dbReference type="NCBI Taxonomy" id="5963"/>
    <lineage>
        <taxon>Eukaryota</taxon>
        <taxon>Sar</taxon>
        <taxon>Alveolata</taxon>
        <taxon>Ciliophora</taxon>
        <taxon>Postciliodesmatophora</taxon>
        <taxon>Heterotrichea</taxon>
        <taxon>Heterotrichida</taxon>
        <taxon>Stentoridae</taxon>
        <taxon>Stentor</taxon>
    </lineage>
</organism>
<reference evidence="3 4" key="1">
    <citation type="submission" date="2016-11" db="EMBL/GenBank/DDBJ databases">
        <title>The macronuclear genome of Stentor coeruleus: a giant cell with tiny introns.</title>
        <authorList>
            <person name="Slabodnick M."/>
            <person name="Ruby J.G."/>
            <person name="Reiff S.B."/>
            <person name="Swart E.C."/>
            <person name="Gosai S."/>
            <person name="Prabakaran S."/>
            <person name="Witkowska E."/>
            <person name="Larue G.E."/>
            <person name="Fisher S."/>
            <person name="Freeman R.M."/>
            <person name="Gunawardena J."/>
            <person name="Chu W."/>
            <person name="Stover N.A."/>
            <person name="Gregory B.D."/>
            <person name="Nowacki M."/>
            <person name="Derisi J."/>
            <person name="Roy S.W."/>
            <person name="Marshall W.F."/>
            <person name="Sood P."/>
        </authorList>
    </citation>
    <scope>NUCLEOTIDE SEQUENCE [LARGE SCALE GENOMIC DNA]</scope>
    <source>
        <strain evidence="3">WM001</strain>
    </source>
</reference>
<proteinExistence type="predicted"/>
<feature type="coiled-coil region" evidence="1">
    <location>
        <begin position="86"/>
        <end position="153"/>
    </location>
</feature>
<keyword evidence="1" id="KW-0175">Coiled coil</keyword>